<dbReference type="Gene3D" id="3.30.1460.10">
    <property type="match status" value="1"/>
</dbReference>
<reference evidence="4 5" key="1">
    <citation type="journal article" date="2013" name="PLoS ONE">
        <title>Predicting the Proteins of Angomonas deanei, Strigomonas culicis and Their Respective Endosymbionts Reveals New Aspects of the Trypanosomatidae Family.</title>
        <authorList>
            <person name="Motta M.C."/>
            <person name="Martins A.C."/>
            <person name="de Souza S.S."/>
            <person name="Catta-Preta C.M."/>
            <person name="Silva R."/>
            <person name="Klein C.C."/>
            <person name="de Almeida L.G."/>
            <person name="de Lima Cunha O."/>
            <person name="Ciapina L.P."/>
            <person name="Brocchi M."/>
            <person name="Colabardini A.C."/>
            <person name="de Araujo Lima B."/>
            <person name="Machado C.R."/>
            <person name="de Almeida Soares C.M."/>
            <person name="Probst C.M."/>
            <person name="de Menezes C.B."/>
            <person name="Thompson C.E."/>
            <person name="Bartholomeu D.C."/>
            <person name="Gradia D.F."/>
            <person name="Pavoni D.P."/>
            <person name="Grisard E.C."/>
            <person name="Fantinatti-Garboggini F."/>
            <person name="Marchini F.K."/>
            <person name="Rodrigues-Luiz G.F."/>
            <person name="Wagner G."/>
            <person name="Goldman G.H."/>
            <person name="Fietto J.L."/>
            <person name="Elias M.C."/>
            <person name="Goldman M.H."/>
            <person name="Sagot M.F."/>
            <person name="Pereira M."/>
            <person name="Stoco P.H."/>
            <person name="de Mendonca-Neto R.P."/>
            <person name="Teixeira S.M."/>
            <person name="Maciel T.E."/>
            <person name="de Oliveira Mendes T.A."/>
            <person name="Urmenyi T.P."/>
            <person name="de Souza W."/>
            <person name="Schenkman S."/>
            <person name="de Vasconcelos A.T."/>
        </authorList>
    </citation>
    <scope>NUCLEOTIDE SEQUENCE [LARGE SCALE GENOMIC DNA]</scope>
</reference>
<feature type="transmembrane region" description="Helical" evidence="3">
    <location>
        <begin position="48"/>
        <end position="70"/>
    </location>
</feature>
<evidence type="ECO:0000256" key="2">
    <source>
        <dbReference type="SAM" id="MobiDB-lite"/>
    </source>
</evidence>
<keyword evidence="1" id="KW-0175">Coiled coil</keyword>
<evidence type="ECO:0000313" key="5">
    <source>
        <dbReference type="Proteomes" id="UP000015354"/>
    </source>
</evidence>
<evidence type="ECO:0008006" key="6">
    <source>
        <dbReference type="Google" id="ProtNLM"/>
    </source>
</evidence>
<dbReference type="SUPFAM" id="SSF69635">
    <property type="entry name" value="Type III secretory system chaperone-like"/>
    <property type="match status" value="1"/>
</dbReference>
<keyword evidence="3" id="KW-1133">Transmembrane helix</keyword>
<gene>
    <name evidence="4" type="ORF">STCU_09453</name>
</gene>
<keyword evidence="5" id="KW-1185">Reference proteome</keyword>
<feature type="region of interest" description="Disordered" evidence="2">
    <location>
        <begin position="157"/>
        <end position="176"/>
    </location>
</feature>
<proteinExistence type="predicted"/>
<keyword evidence="3" id="KW-0472">Membrane</keyword>
<evidence type="ECO:0000313" key="4">
    <source>
        <dbReference type="EMBL" id="EPY19454.1"/>
    </source>
</evidence>
<evidence type="ECO:0000256" key="1">
    <source>
        <dbReference type="SAM" id="Coils"/>
    </source>
</evidence>
<dbReference type="AlphaFoldDB" id="S9TSA5"/>
<accession>S9TSA5</accession>
<comment type="caution">
    <text evidence="4">The sequence shown here is derived from an EMBL/GenBank/DDBJ whole genome shotgun (WGS) entry which is preliminary data.</text>
</comment>
<dbReference type="Proteomes" id="UP000015354">
    <property type="component" value="Unassembled WGS sequence"/>
</dbReference>
<feature type="coiled-coil region" evidence="1">
    <location>
        <begin position="199"/>
        <end position="233"/>
    </location>
</feature>
<organism evidence="4 5">
    <name type="scientific">Strigomonas culicis</name>
    <dbReference type="NCBI Taxonomy" id="28005"/>
    <lineage>
        <taxon>Eukaryota</taxon>
        <taxon>Discoba</taxon>
        <taxon>Euglenozoa</taxon>
        <taxon>Kinetoplastea</taxon>
        <taxon>Metakinetoplastina</taxon>
        <taxon>Trypanosomatida</taxon>
        <taxon>Trypanosomatidae</taxon>
        <taxon>Strigomonadinae</taxon>
        <taxon>Strigomonas</taxon>
    </lineage>
</organism>
<sequence>MWSCATEWHCVVGLHLSTCQRNMERDCECVAAVRLLGTHHLCKCRYRAVLYVSLVCVFICFFVFHLFFLVESISLIEMMMEDEKQAFFVESVDGRKFKMVIRGDLSKLTVTKIKRYLKSYGVPDHQQLQFHGRPLEGDMTGRDFGLANDCVLQLYEPPAAAPSPPPSRLGGQRVVSAGGGAAPTLAPLAGPRAAWGSGERDAGAELQQLRDALARAEADKQELQQQLQQLRQQAAPRGAGSAATAATAALDPLLNAQQNLRLLGQHLQAELALDRETLTCAIGADDALTVMVTYDPPTERLYVYGTVLHDEGHAVFATPGLLREAVRGVSWRALVLGREVCGGGLGLSRQNEGVWC</sequence>
<dbReference type="EMBL" id="ATMH01009453">
    <property type="protein sequence ID" value="EPY19454.1"/>
    <property type="molecule type" value="Genomic_DNA"/>
</dbReference>
<protein>
    <recommendedName>
        <fullName evidence="6">Ubiquitin-like domain-containing protein</fullName>
    </recommendedName>
</protein>
<dbReference type="InterPro" id="IPR029071">
    <property type="entry name" value="Ubiquitin-like_domsf"/>
</dbReference>
<dbReference type="OrthoDB" id="245436at2759"/>
<dbReference type="SUPFAM" id="SSF54236">
    <property type="entry name" value="Ubiquitin-like"/>
    <property type="match status" value="1"/>
</dbReference>
<keyword evidence="3" id="KW-0812">Transmembrane</keyword>
<name>S9TSA5_9TRYP</name>
<dbReference type="CDD" id="cd17039">
    <property type="entry name" value="Ubl_ubiquitin_like"/>
    <property type="match status" value="1"/>
</dbReference>
<evidence type="ECO:0000256" key="3">
    <source>
        <dbReference type="SAM" id="Phobius"/>
    </source>
</evidence>